<dbReference type="EMBL" id="NMUH01000929">
    <property type="protein sequence ID" value="MQL86814.1"/>
    <property type="molecule type" value="Genomic_DNA"/>
</dbReference>
<accession>A0A843UYZ9</accession>
<dbReference type="PANTHER" id="PTHR45959:SF2">
    <property type="entry name" value="BHLH TRANSCRIPTION FACTOR"/>
    <property type="match status" value="1"/>
</dbReference>
<dbReference type="Pfam" id="PF00010">
    <property type="entry name" value="HLH"/>
    <property type="match status" value="1"/>
</dbReference>
<dbReference type="GO" id="GO:0046983">
    <property type="term" value="F:protein dimerization activity"/>
    <property type="evidence" value="ECO:0007669"/>
    <property type="project" value="InterPro"/>
</dbReference>
<comment type="subcellular location">
    <subcellularLocation>
        <location evidence="1">Nucleus</location>
    </subcellularLocation>
</comment>
<feature type="region of interest" description="Disordered" evidence="7">
    <location>
        <begin position="448"/>
        <end position="508"/>
    </location>
</feature>
<feature type="domain" description="BHLH" evidence="8">
    <location>
        <begin position="183"/>
        <end position="232"/>
    </location>
</feature>
<feature type="region of interest" description="Disordered" evidence="7">
    <location>
        <begin position="76"/>
        <end position="95"/>
    </location>
</feature>
<dbReference type="Proteomes" id="UP000652761">
    <property type="component" value="Unassembled WGS sequence"/>
</dbReference>
<comment type="caution">
    <text evidence="9">The sequence shown here is derived from an EMBL/GenBank/DDBJ whole genome shotgun (WGS) entry which is preliminary data.</text>
</comment>
<reference evidence="9" key="1">
    <citation type="submission" date="2017-07" db="EMBL/GenBank/DDBJ databases">
        <title>Taro Niue Genome Assembly and Annotation.</title>
        <authorList>
            <person name="Atibalentja N."/>
            <person name="Keating K."/>
            <person name="Fields C.J."/>
        </authorList>
    </citation>
    <scope>NUCLEOTIDE SEQUENCE</scope>
    <source>
        <strain evidence="9">Niue_2</strain>
        <tissue evidence="9">Leaf</tissue>
    </source>
</reference>
<name>A0A843UYZ9_COLES</name>
<dbReference type="PROSITE" id="PS50888">
    <property type="entry name" value="BHLH"/>
    <property type="match status" value="1"/>
</dbReference>
<evidence type="ECO:0000259" key="8">
    <source>
        <dbReference type="PROSITE" id="PS50888"/>
    </source>
</evidence>
<keyword evidence="4" id="KW-0804">Transcription</keyword>
<evidence type="ECO:0000313" key="9">
    <source>
        <dbReference type="EMBL" id="MQL86814.1"/>
    </source>
</evidence>
<evidence type="ECO:0000256" key="5">
    <source>
        <dbReference type="ARBA" id="ARBA00023242"/>
    </source>
</evidence>
<dbReference type="InterPro" id="IPR011598">
    <property type="entry name" value="bHLH_dom"/>
</dbReference>
<evidence type="ECO:0000256" key="3">
    <source>
        <dbReference type="ARBA" id="ARBA00023015"/>
    </source>
</evidence>
<dbReference type="SMART" id="SM00353">
    <property type="entry name" value="HLH"/>
    <property type="match status" value="1"/>
</dbReference>
<feature type="coiled-coil region" evidence="6">
    <location>
        <begin position="222"/>
        <end position="249"/>
    </location>
</feature>
<dbReference type="Pfam" id="PF22754">
    <property type="entry name" value="bHLH-TF_ACT-like_plant"/>
    <property type="match status" value="1"/>
</dbReference>
<evidence type="ECO:0000313" key="10">
    <source>
        <dbReference type="Proteomes" id="UP000652761"/>
    </source>
</evidence>
<dbReference type="SUPFAM" id="SSF47459">
    <property type="entry name" value="HLH, helix-loop-helix DNA-binding domain"/>
    <property type="match status" value="1"/>
</dbReference>
<dbReference type="InterPro" id="IPR036638">
    <property type="entry name" value="HLH_DNA-bd_sf"/>
</dbReference>
<evidence type="ECO:0000256" key="4">
    <source>
        <dbReference type="ARBA" id="ARBA00023163"/>
    </source>
</evidence>
<evidence type="ECO:0000256" key="2">
    <source>
        <dbReference type="ARBA" id="ARBA00005510"/>
    </source>
</evidence>
<proteinExistence type="inferred from homology"/>
<keyword evidence="10" id="KW-1185">Reference proteome</keyword>
<feature type="region of interest" description="Disordered" evidence="7">
    <location>
        <begin position="264"/>
        <end position="284"/>
    </location>
</feature>
<sequence>MEFANVRWLSDLVMDDPTFFHQCEMSTLDQLTSEHIAVALAGNDFQASFSSESYTSYPDFAPAAAAGNTFSCSSMEASQTGGGVDRPAKLPKTSSWSSCNAEQASAVVADASSPNILSFGRQNGAAGNPRSGYHQLGGFVGAPVKPKEEVSFSLSHGTKRSCVSMAAEVGGRRANTGSTRPPSHSQDHIIAERKRREKLSQRFIALSAIVPGLKKMDKASVLGDAIKYVKQLQERVKAMEDETAKRTVESVVLVKRSHVQVDDDTSSCDENFDVGPDGRPAGGGETFPEIEAKLSDRSVLVRVHCEKRKGVLVKVLAEVEKLHLTVVSTSVMPFAGSALDVTMDEEFSMTVKDLVRQLNSAFRRFMEILAQVLYADLPFLKSFKGSKREDLFGSTASQAHSRRKEGQFSHLHQKEKERGNTRSSETDLGVFRVKVSRKPREALGDLRAGLHLRLGGSPQRDAEEEERGSRRREEECSVSGADGQGGLGENKRRRYAASGGGGRGRRVT</sequence>
<dbReference type="OrthoDB" id="690068at2759"/>
<dbReference type="CDD" id="cd11452">
    <property type="entry name" value="bHLH_AtNAI1_like"/>
    <property type="match status" value="1"/>
</dbReference>
<dbReference type="Gene3D" id="4.10.280.10">
    <property type="entry name" value="Helix-loop-helix DNA-binding domain"/>
    <property type="match status" value="1"/>
</dbReference>
<evidence type="ECO:0000256" key="6">
    <source>
        <dbReference type="SAM" id="Coils"/>
    </source>
</evidence>
<dbReference type="PANTHER" id="PTHR45959">
    <property type="entry name" value="BHLH TRANSCRIPTION FACTOR"/>
    <property type="match status" value="1"/>
</dbReference>
<feature type="compositionally biased region" description="Basic and acidic residues" evidence="7">
    <location>
        <begin position="404"/>
        <end position="420"/>
    </location>
</feature>
<keyword evidence="3" id="KW-0805">Transcription regulation</keyword>
<comment type="similarity">
    <text evidence="2">Belongs to the bHLH protein family.</text>
</comment>
<dbReference type="InterPro" id="IPR054502">
    <property type="entry name" value="bHLH-TF_ACT-like_plant"/>
</dbReference>
<dbReference type="GO" id="GO:0005634">
    <property type="term" value="C:nucleus"/>
    <property type="evidence" value="ECO:0007669"/>
    <property type="project" value="UniProtKB-SubCell"/>
</dbReference>
<organism evidence="9 10">
    <name type="scientific">Colocasia esculenta</name>
    <name type="common">Wild taro</name>
    <name type="synonym">Arum esculentum</name>
    <dbReference type="NCBI Taxonomy" id="4460"/>
    <lineage>
        <taxon>Eukaryota</taxon>
        <taxon>Viridiplantae</taxon>
        <taxon>Streptophyta</taxon>
        <taxon>Embryophyta</taxon>
        <taxon>Tracheophyta</taxon>
        <taxon>Spermatophyta</taxon>
        <taxon>Magnoliopsida</taxon>
        <taxon>Liliopsida</taxon>
        <taxon>Araceae</taxon>
        <taxon>Aroideae</taxon>
        <taxon>Colocasieae</taxon>
        <taxon>Colocasia</taxon>
    </lineage>
</organism>
<gene>
    <name evidence="9" type="ORF">Taro_019347</name>
</gene>
<keyword evidence="5" id="KW-0539">Nucleus</keyword>
<dbReference type="AlphaFoldDB" id="A0A843UYZ9"/>
<feature type="region of interest" description="Disordered" evidence="7">
    <location>
        <begin position="394"/>
        <end position="425"/>
    </location>
</feature>
<keyword evidence="6" id="KW-0175">Coiled coil</keyword>
<protein>
    <recommendedName>
        <fullName evidence="8">BHLH domain-containing protein</fullName>
    </recommendedName>
</protein>
<evidence type="ECO:0000256" key="7">
    <source>
        <dbReference type="SAM" id="MobiDB-lite"/>
    </source>
</evidence>
<dbReference type="InterPro" id="IPR052610">
    <property type="entry name" value="bHLH_transcription_regulator"/>
</dbReference>
<evidence type="ECO:0000256" key="1">
    <source>
        <dbReference type="ARBA" id="ARBA00004123"/>
    </source>
</evidence>